<sequence>MTPQPEPPILGEDLLLLLCRPGPAISAGGEHLLSPALAGAVLIDLSLGGHVRTLPGRGGSTRVDAIAGHPPADDVLRSAWDHLLGRPREVQAVLAAVGPSLRVPLLDRLVRRGDLRRPSRETFGSVGLHDLEEGGSGRRDHVLSAVRTALVDDVEAPDRTVGLAALLSGTGILRTFDPEIPWTPMVVARAAKLERDVWAARAVADAVGRSVALALVGNVFVAAAVLF</sequence>
<proteinExistence type="predicted"/>
<dbReference type="GO" id="GO:0070273">
    <property type="term" value="F:phosphatidylinositol-4-phosphate binding"/>
    <property type="evidence" value="ECO:0007669"/>
    <property type="project" value="InterPro"/>
</dbReference>
<dbReference type="OrthoDB" id="4321663at2"/>
<evidence type="ECO:0000256" key="3">
    <source>
        <dbReference type="ARBA" id="ARBA00023121"/>
    </source>
</evidence>
<gene>
    <name evidence="5" type="ORF">AFR_12330</name>
</gene>
<dbReference type="eggNOG" id="ENOG5031IP7">
    <property type="taxonomic scope" value="Bacteria"/>
</dbReference>
<keyword evidence="3" id="KW-0446">Lipid-binding</keyword>
<evidence type="ECO:0000313" key="6">
    <source>
        <dbReference type="Proteomes" id="UP000017746"/>
    </source>
</evidence>
<evidence type="ECO:0008006" key="7">
    <source>
        <dbReference type="Google" id="ProtNLM"/>
    </source>
</evidence>
<evidence type="ECO:0000313" key="5">
    <source>
        <dbReference type="EMBL" id="AGZ40752.1"/>
    </source>
</evidence>
<dbReference type="STRING" id="1246995.AFR_12330"/>
<protein>
    <recommendedName>
        <fullName evidence="7">Golgi phosphoprotein 3</fullName>
    </recommendedName>
</protein>
<keyword evidence="4" id="KW-0472">Membrane</keyword>
<dbReference type="InterPro" id="IPR038261">
    <property type="entry name" value="GPP34-like_sf"/>
</dbReference>
<organism evidence="5 6">
    <name type="scientific">Actinoplanes friuliensis DSM 7358</name>
    <dbReference type="NCBI Taxonomy" id="1246995"/>
    <lineage>
        <taxon>Bacteria</taxon>
        <taxon>Bacillati</taxon>
        <taxon>Actinomycetota</taxon>
        <taxon>Actinomycetes</taxon>
        <taxon>Micromonosporales</taxon>
        <taxon>Micromonosporaceae</taxon>
        <taxon>Actinoplanes</taxon>
    </lineage>
</organism>
<keyword evidence="2" id="KW-0333">Golgi apparatus</keyword>
<accession>U5VVB6</accession>
<dbReference type="GO" id="GO:0005737">
    <property type="term" value="C:cytoplasm"/>
    <property type="evidence" value="ECO:0007669"/>
    <property type="project" value="UniProtKB-ARBA"/>
</dbReference>
<dbReference type="Pfam" id="PF05719">
    <property type="entry name" value="GPP34"/>
    <property type="match status" value="1"/>
</dbReference>
<evidence type="ECO:0000256" key="4">
    <source>
        <dbReference type="ARBA" id="ARBA00023136"/>
    </source>
</evidence>
<dbReference type="Proteomes" id="UP000017746">
    <property type="component" value="Chromosome"/>
</dbReference>
<keyword evidence="6" id="KW-1185">Reference proteome</keyword>
<dbReference type="Gene3D" id="1.10.3630.10">
    <property type="entry name" value="yeast vps74-n-term truncation variant domain like"/>
    <property type="match status" value="1"/>
</dbReference>
<dbReference type="HOGENOM" id="CLU_080168_4_0_11"/>
<dbReference type="KEGG" id="afs:AFR_12330"/>
<comment type="subcellular location">
    <subcellularLocation>
        <location evidence="1">Golgi apparatus membrane</location>
        <topology evidence="1">Peripheral membrane protein</topology>
        <orientation evidence="1">Cytoplasmic side</orientation>
    </subcellularLocation>
</comment>
<evidence type="ECO:0000256" key="2">
    <source>
        <dbReference type="ARBA" id="ARBA00023034"/>
    </source>
</evidence>
<reference evidence="5 6" key="1">
    <citation type="journal article" date="2014" name="J. Biotechnol.">
        <title>Complete genome sequence of the actinobacterium Actinoplanes friuliensis HAG 010964, producer of the lipopeptide antibiotic friulimycin.</title>
        <authorList>
            <person name="Ruckert C."/>
            <person name="Szczepanowski R."/>
            <person name="Albersmeier A."/>
            <person name="Goesmann A."/>
            <person name="Fischer N."/>
            <person name="Steinkamper A."/>
            <person name="Puhler A."/>
            <person name="Biener R."/>
            <person name="Schwartz D."/>
            <person name="Kalinowski J."/>
        </authorList>
    </citation>
    <scope>NUCLEOTIDE SEQUENCE [LARGE SCALE GENOMIC DNA]</scope>
    <source>
        <strain evidence="5 6">DSM 7358</strain>
    </source>
</reference>
<evidence type="ECO:0000256" key="1">
    <source>
        <dbReference type="ARBA" id="ARBA00004255"/>
    </source>
</evidence>
<dbReference type="GO" id="GO:0012505">
    <property type="term" value="C:endomembrane system"/>
    <property type="evidence" value="ECO:0007669"/>
    <property type="project" value="UniProtKB-ARBA"/>
</dbReference>
<name>U5VVB6_9ACTN</name>
<dbReference type="AlphaFoldDB" id="U5VVB6"/>
<dbReference type="PATRIC" id="fig|1246995.3.peg.2503"/>
<dbReference type="InterPro" id="IPR008628">
    <property type="entry name" value="GPP34-like"/>
</dbReference>
<dbReference type="EMBL" id="CP006272">
    <property type="protein sequence ID" value="AGZ40752.1"/>
    <property type="molecule type" value="Genomic_DNA"/>
</dbReference>